<proteinExistence type="predicted"/>
<dbReference type="Pfam" id="PF06902">
    <property type="entry name" value="Fer4_19"/>
    <property type="match status" value="1"/>
</dbReference>
<dbReference type="PROSITE" id="PS51379">
    <property type="entry name" value="4FE4S_FER_2"/>
    <property type="match status" value="1"/>
</dbReference>
<keyword evidence="5 8" id="KW-0408">Iron</keyword>
<dbReference type="InterPro" id="IPR010693">
    <property type="entry name" value="Divergent_4Fe-4S_mono-cluster"/>
</dbReference>
<keyword evidence="11" id="KW-1185">Reference proteome</keyword>
<feature type="domain" description="4Fe-4S ferredoxin-type" evidence="9">
    <location>
        <begin position="1"/>
        <end position="29"/>
    </location>
</feature>
<dbReference type="AlphaFoldDB" id="A0A1Y2MN60"/>
<keyword evidence="6 8" id="KW-0411">Iron-sulfur</keyword>
<dbReference type="GO" id="GO:0009055">
    <property type="term" value="F:electron transfer activity"/>
    <property type="evidence" value="ECO:0007669"/>
    <property type="project" value="UniProtKB-UniRule"/>
</dbReference>
<evidence type="ECO:0000256" key="1">
    <source>
        <dbReference type="ARBA" id="ARBA00001927"/>
    </source>
</evidence>
<dbReference type="PANTHER" id="PTHR36923:SF3">
    <property type="entry name" value="FERREDOXIN"/>
    <property type="match status" value="1"/>
</dbReference>
<evidence type="ECO:0000256" key="8">
    <source>
        <dbReference type="RuleBase" id="RU368020"/>
    </source>
</evidence>
<reference evidence="10 11" key="1">
    <citation type="submission" date="2016-09" db="EMBL/GenBank/DDBJ databases">
        <title>Pseudonocardia autotrophica DSM535, a candidate organism with high potential of specific P450 cytochromes.</title>
        <authorList>
            <person name="Grumaz C."/>
            <person name="Vainshtein Y."/>
            <person name="Kirstahler P."/>
            <person name="Sohn K."/>
        </authorList>
    </citation>
    <scope>NUCLEOTIDE SEQUENCE [LARGE SCALE GENOMIC DNA]</scope>
    <source>
        <strain evidence="10 11">DSM 535</strain>
    </source>
</reference>
<dbReference type="STRING" id="2074.BG845_05735"/>
<dbReference type="PANTHER" id="PTHR36923">
    <property type="entry name" value="FERREDOXIN"/>
    <property type="match status" value="1"/>
</dbReference>
<dbReference type="RefSeq" id="WP_085915841.1">
    <property type="nucleotide sequence ID" value="NZ_AP018920.1"/>
</dbReference>
<dbReference type="PRINTS" id="PR00352">
    <property type="entry name" value="3FE4SFRDOXIN"/>
</dbReference>
<evidence type="ECO:0000256" key="3">
    <source>
        <dbReference type="ARBA" id="ARBA00022723"/>
    </source>
</evidence>
<accession>A0A1Y2MN60</accession>
<dbReference type="Gene3D" id="3.30.70.20">
    <property type="match status" value="1"/>
</dbReference>
<evidence type="ECO:0000256" key="6">
    <source>
        <dbReference type="ARBA" id="ARBA00023014"/>
    </source>
</evidence>
<evidence type="ECO:0000313" key="11">
    <source>
        <dbReference type="Proteomes" id="UP000194360"/>
    </source>
</evidence>
<dbReference type="Proteomes" id="UP000194360">
    <property type="component" value="Unassembled WGS sequence"/>
</dbReference>
<organism evidence="10 11">
    <name type="scientific">Pseudonocardia autotrophica</name>
    <name type="common">Amycolata autotrophica</name>
    <name type="synonym">Nocardia autotrophica</name>
    <dbReference type="NCBI Taxonomy" id="2074"/>
    <lineage>
        <taxon>Bacteria</taxon>
        <taxon>Bacillati</taxon>
        <taxon>Actinomycetota</taxon>
        <taxon>Actinomycetes</taxon>
        <taxon>Pseudonocardiales</taxon>
        <taxon>Pseudonocardiaceae</taxon>
        <taxon>Pseudonocardia</taxon>
    </lineage>
</organism>
<dbReference type="InterPro" id="IPR051269">
    <property type="entry name" value="Fe-S_cluster_ET"/>
</dbReference>
<dbReference type="InterPro" id="IPR017896">
    <property type="entry name" value="4Fe4S_Fe-S-bd"/>
</dbReference>
<evidence type="ECO:0000256" key="4">
    <source>
        <dbReference type="ARBA" id="ARBA00022982"/>
    </source>
</evidence>
<dbReference type="InterPro" id="IPR001080">
    <property type="entry name" value="3Fe4S_ferredoxin"/>
</dbReference>
<dbReference type="GO" id="GO:0051538">
    <property type="term" value="F:3 iron, 4 sulfur cluster binding"/>
    <property type="evidence" value="ECO:0007669"/>
    <property type="project" value="UniProtKB-KW"/>
</dbReference>
<dbReference type="EMBL" id="MIGB01000045">
    <property type="protein sequence ID" value="OSY35898.1"/>
    <property type="molecule type" value="Genomic_DNA"/>
</dbReference>
<name>A0A1Y2MN60_PSEAH</name>
<dbReference type="SUPFAM" id="SSF54862">
    <property type="entry name" value="4Fe-4S ferredoxins"/>
    <property type="match status" value="1"/>
</dbReference>
<evidence type="ECO:0000313" key="10">
    <source>
        <dbReference type="EMBL" id="OSY35898.1"/>
    </source>
</evidence>
<keyword evidence="7" id="KW-0003">3Fe-4S</keyword>
<comment type="caution">
    <text evidence="10">The sequence shown here is derived from an EMBL/GenBank/DDBJ whole genome shotgun (WGS) entry which is preliminary data.</text>
</comment>
<protein>
    <recommendedName>
        <fullName evidence="8">Ferredoxin</fullName>
    </recommendedName>
</protein>
<evidence type="ECO:0000259" key="9">
    <source>
        <dbReference type="PROSITE" id="PS51379"/>
    </source>
</evidence>
<keyword evidence="4 8" id="KW-0249">Electron transport</keyword>
<comment type="cofactor">
    <cofactor evidence="1">
        <name>[3Fe-4S] cluster</name>
        <dbReference type="ChEBI" id="CHEBI:21137"/>
    </cofactor>
</comment>
<evidence type="ECO:0000256" key="7">
    <source>
        <dbReference type="ARBA" id="ARBA00023291"/>
    </source>
</evidence>
<keyword evidence="3 8" id="KW-0479">Metal-binding</keyword>
<comment type="function">
    <text evidence="8">Ferredoxins are iron-sulfur proteins that transfer electrons in a wide variety of metabolic reactions.</text>
</comment>
<evidence type="ECO:0000256" key="5">
    <source>
        <dbReference type="ARBA" id="ARBA00023004"/>
    </source>
</evidence>
<sequence length="62" mass="6330">MKIVADTDRCVGAGQCVLTAPALFDQDDDGMVIVRVAAPEAGSVESARAAVHLCPAQALSCD</sequence>
<dbReference type="GO" id="GO:0005506">
    <property type="term" value="F:iron ion binding"/>
    <property type="evidence" value="ECO:0007669"/>
    <property type="project" value="UniProtKB-UniRule"/>
</dbReference>
<gene>
    <name evidence="10" type="primary">suaB_3</name>
    <name evidence="10" type="ORF">BG845_05735</name>
</gene>
<dbReference type="OrthoDB" id="14703at2"/>
<evidence type="ECO:0000256" key="2">
    <source>
        <dbReference type="ARBA" id="ARBA00022448"/>
    </source>
</evidence>
<keyword evidence="2 8" id="KW-0813">Transport</keyword>